<dbReference type="GO" id="GO:0016788">
    <property type="term" value="F:hydrolase activity, acting on ester bonds"/>
    <property type="evidence" value="ECO:0007669"/>
    <property type="project" value="UniProtKB-ARBA"/>
</dbReference>
<feature type="domain" description="SGNH hydrolase-type esterase" evidence="1">
    <location>
        <begin position="22"/>
        <end position="152"/>
    </location>
</feature>
<evidence type="ECO:0000313" key="3">
    <source>
        <dbReference type="Proteomes" id="UP000192505"/>
    </source>
</evidence>
<dbReference type="AlphaFoldDB" id="A0A1W9KQJ7"/>
<comment type="caution">
    <text evidence="2">The sequence shown here is derived from an EMBL/GenBank/DDBJ whole genome shotgun (WGS) entry which is preliminary data.</text>
</comment>
<protein>
    <recommendedName>
        <fullName evidence="1">SGNH hydrolase-type esterase domain-containing protein</fullName>
    </recommendedName>
</protein>
<dbReference type="EMBL" id="MTEI01000017">
    <property type="protein sequence ID" value="OQW86431.1"/>
    <property type="molecule type" value="Genomic_DNA"/>
</dbReference>
<dbReference type="Gene3D" id="3.40.50.1110">
    <property type="entry name" value="SGNH hydrolase"/>
    <property type="match status" value="1"/>
</dbReference>
<name>A0A1W9KQJ7_9BURK</name>
<dbReference type="InterPro" id="IPR013830">
    <property type="entry name" value="SGNH_hydro"/>
</dbReference>
<dbReference type="Proteomes" id="UP000192505">
    <property type="component" value="Unassembled WGS sequence"/>
</dbReference>
<proteinExistence type="predicted"/>
<evidence type="ECO:0000313" key="2">
    <source>
        <dbReference type="EMBL" id="OQW86431.1"/>
    </source>
</evidence>
<evidence type="ECO:0000259" key="1">
    <source>
        <dbReference type="Pfam" id="PF13472"/>
    </source>
</evidence>
<accession>A0A1W9KQJ7</accession>
<sequence length="168" mass="18846">MYPTRCSPKGAPFGQNFDPDQSAARRCRLAAGDEPFDMVLVMAGGNDVVRLRGLAAMQRDVNRVTQRARQRADLVVLLPAGNVGNAPLFFAPVSWLMTWRSRQLHAIVREATSRQSVLYVKLFHERADDPFVRQPQLNAVDGLHPSDAGYQVWFDELMAQAALRRRLG</sequence>
<dbReference type="Pfam" id="PF13472">
    <property type="entry name" value="Lipase_GDSL_2"/>
    <property type="match status" value="1"/>
</dbReference>
<reference evidence="2 3" key="1">
    <citation type="submission" date="2017-01" db="EMBL/GenBank/DDBJ databases">
        <title>Novel large sulfur bacteria in the metagenomes of groundwater-fed chemosynthetic microbial mats in the Lake Huron basin.</title>
        <authorList>
            <person name="Sharrar A.M."/>
            <person name="Flood B.E."/>
            <person name="Bailey J.V."/>
            <person name="Jones D.S."/>
            <person name="Biddanda B."/>
            <person name="Ruberg S.A."/>
            <person name="Marcus D.N."/>
            <person name="Dick G.J."/>
        </authorList>
    </citation>
    <scope>NUCLEOTIDE SEQUENCE [LARGE SCALE GENOMIC DNA]</scope>
    <source>
        <strain evidence="2">A7</strain>
    </source>
</reference>
<dbReference type="InterPro" id="IPR036514">
    <property type="entry name" value="SGNH_hydro_sf"/>
</dbReference>
<gene>
    <name evidence="2" type="ORF">BWK72_17625</name>
</gene>
<dbReference type="SUPFAM" id="SSF52266">
    <property type="entry name" value="SGNH hydrolase"/>
    <property type="match status" value="1"/>
</dbReference>
<organism evidence="2 3">
    <name type="scientific">Rhodoferax ferrireducens</name>
    <dbReference type="NCBI Taxonomy" id="192843"/>
    <lineage>
        <taxon>Bacteria</taxon>
        <taxon>Pseudomonadati</taxon>
        <taxon>Pseudomonadota</taxon>
        <taxon>Betaproteobacteria</taxon>
        <taxon>Burkholderiales</taxon>
        <taxon>Comamonadaceae</taxon>
        <taxon>Rhodoferax</taxon>
    </lineage>
</organism>